<evidence type="ECO:0000313" key="1">
    <source>
        <dbReference type="EMBL" id="KAL3770394.1"/>
    </source>
</evidence>
<comment type="caution">
    <text evidence="1">The sequence shown here is derived from an EMBL/GenBank/DDBJ whole genome shotgun (WGS) entry which is preliminary data.</text>
</comment>
<gene>
    <name evidence="1" type="ORF">ACHAWO_006383</name>
</gene>
<name>A0ABD3N2R9_9STRA</name>
<dbReference type="EMBL" id="JALLPJ020001312">
    <property type="protein sequence ID" value="KAL3770394.1"/>
    <property type="molecule type" value="Genomic_DNA"/>
</dbReference>
<dbReference type="InterPro" id="IPR011990">
    <property type="entry name" value="TPR-like_helical_dom_sf"/>
</dbReference>
<evidence type="ECO:0000313" key="2">
    <source>
        <dbReference type="Proteomes" id="UP001530400"/>
    </source>
</evidence>
<proteinExistence type="predicted"/>
<accession>A0ABD3N2R9</accession>
<organism evidence="1 2">
    <name type="scientific">Cyclotella atomus</name>
    <dbReference type="NCBI Taxonomy" id="382360"/>
    <lineage>
        <taxon>Eukaryota</taxon>
        <taxon>Sar</taxon>
        <taxon>Stramenopiles</taxon>
        <taxon>Ochrophyta</taxon>
        <taxon>Bacillariophyta</taxon>
        <taxon>Coscinodiscophyceae</taxon>
        <taxon>Thalassiosirophycidae</taxon>
        <taxon>Stephanodiscales</taxon>
        <taxon>Stephanodiscaceae</taxon>
        <taxon>Cyclotella</taxon>
    </lineage>
</organism>
<protein>
    <submittedName>
        <fullName evidence="1">Uncharacterized protein</fullName>
    </submittedName>
</protein>
<sequence length="297" mass="33948">MLFAHLLLISGVAAFVESPLIVQRTVRTYQISGIRSIGDGGDDDSIDMEAKIRALNKMIGVDDKRNDVLITTSKRKRNLEREIELLSQLHPDYLMEELNPESAEKNIIQEFWNLWYGERGASNAKVLRAFEEELVGGGPESWPEAEREYLRLIDEHCDGGGAKKNREDLDLSLWIEPANRLATLYYMMGRLDDSKVWCERILDAKPWHIGALSGIILVCMQLKDKEGVMKWASKGMPRLSEETLSARKEWVERNVELAEQKLYDLEKLSENYVKITDESDPATLLGKSDHGEDLPWQ</sequence>
<dbReference type="AlphaFoldDB" id="A0ABD3N2R9"/>
<reference evidence="1 2" key="1">
    <citation type="submission" date="2024-10" db="EMBL/GenBank/DDBJ databases">
        <title>Updated reference genomes for cyclostephanoid diatoms.</title>
        <authorList>
            <person name="Roberts W.R."/>
            <person name="Alverson A.J."/>
        </authorList>
    </citation>
    <scope>NUCLEOTIDE SEQUENCE [LARGE SCALE GENOMIC DNA]</scope>
    <source>
        <strain evidence="1 2">AJA010-31</strain>
    </source>
</reference>
<keyword evidence="2" id="KW-1185">Reference proteome</keyword>
<dbReference type="SUPFAM" id="SSF48452">
    <property type="entry name" value="TPR-like"/>
    <property type="match status" value="1"/>
</dbReference>
<dbReference type="Proteomes" id="UP001530400">
    <property type="component" value="Unassembled WGS sequence"/>
</dbReference>